<dbReference type="InterPro" id="IPR007263">
    <property type="entry name" value="DCC1-like"/>
</dbReference>
<organism evidence="1">
    <name type="scientific">Kitasatospora camelliae</name>
    <dbReference type="NCBI Taxonomy" id="3156397"/>
    <lineage>
        <taxon>Bacteria</taxon>
        <taxon>Bacillati</taxon>
        <taxon>Actinomycetota</taxon>
        <taxon>Actinomycetes</taxon>
        <taxon>Kitasatosporales</taxon>
        <taxon>Streptomycetaceae</taxon>
        <taxon>Kitasatospora</taxon>
    </lineage>
</organism>
<dbReference type="Pfam" id="PF04134">
    <property type="entry name" value="DCC1-like"/>
    <property type="match status" value="1"/>
</dbReference>
<accession>A0AAU8JQU2</accession>
<protein>
    <submittedName>
        <fullName evidence="1">DCC1-like thiol-disulfide oxidoreductase family protein</fullName>
    </submittedName>
</protein>
<dbReference type="KEGG" id="kcm:ABWK59_04605"/>
<dbReference type="EMBL" id="CP159872">
    <property type="protein sequence ID" value="XCM78263.1"/>
    <property type="molecule type" value="Genomic_DNA"/>
</dbReference>
<evidence type="ECO:0000313" key="1">
    <source>
        <dbReference type="EMBL" id="XCM78263.1"/>
    </source>
</evidence>
<proteinExistence type="predicted"/>
<name>A0AAU8JQU2_9ACTN</name>
<reference evidence="1" key="1">
    <citation type="submission" date="2024-06" db="EMBL/GenBank/DDBJ databases">
        <title>The genome sequences of Kitasatospora sp. strain HUAS MG31.</title>
        <authorList>
            <person name="Mo P."/>
        </authorList>
    </citation>
    <scope>NUCLEOTIDE SEQUENCE</scope>
    <source>
        <strain evidence="1">HUAS MG31</strain>
    </source>
</reference>
<dbReference type="RefSeq" id="WP_354638016.1">
    <property type="nucleotide sequence ID" value="NZ_CP159872.1"/>
</dbReference>
<dbReference type="GO" id="GO:0015035">
    <property type="term" value="F:protein-disulfide reductase activity"/>
    <property type="evidence" value="ECO:0007669"/>
    <property type="project" value="InterPro"/>
</dbReference>
<sequence>MTRPALQEPLLLFDGECPLCTDWVARAKRYPGMSRSSGPWEAVAYEFVDLPALNARLGHPGAVCPETVQRSPLWVTQAGRRYSGIDAWAHLLMRSGGPWCYLGGLLALPPVRWLLTIAAAPAARHWHPPRTSGVP</sequence>
<dbReference type="AlphaFoldDB" id="A0AAU8JQU2"/>
<gene>
    <name evidence="1" type="ORF">ABWK59_04605</name>
</gene>